<keyword evidence="2" id="KW-1185">Reference proteome</keyword>
<dbReference type="OrthoDB" id="2014201at2759"/>
<dbReference type="SUPFAM" id="SSF53448">
    <property type="entry name" value="Nucleotide-diphospho-sugar transferases"/>
    <property type="match status" value="1"/>
</dbReference>
<dbReference type="Gene3D" id="3.90.550.10">
    <property type="entry name" value="Spore Coat Polysaccharide Biosynthesis Protein SpsA, Chain A"/>
    <property type="match status" value="1"/>
</dbReference>
<dbReference type="Pfam" id="PF01501">
    <property type="entry name" value="Glyco_transf_8"/>
    <property type="match status" value="1"/>
</dbReference>
<protein>
    <submittedName>
        <fullName evidence="1">Glycosyltransferase family 8 protein</fullName>
    </submittedName>
</protein>
<evidence type="ECO:0000313" key="2">
    <source>
        <dbReference type="Proteomes" id="UP000076532"/>
    </source>
</evidence>
<dbReference type="InterPro" id="IPR002495">
    <property type="entry name" value="Glyco_trans_8"/>
</dbReference>
<dbReference type="AlphaFoldDB" id="A0A166J5U2"/>
<name>A0A166J5U2_9AGAM</name>
<reference evidence="1 2" key="1">
    <citation type="journal article" date="2016" name="Mol. Biol. Evol.">
        <title>Comparative Genomics of Early-Diverging Mushroom-Forming Fungi Provides Insights into the Origins of Lignocellulose Decay Capabilities.</title>
        <authorList>
            <person name="Nagy L.G."/>
            <person name="Riley R."/>
            <person name="Tritt A."/>
            <person name="Adam C."/>
            <person name="Daum C."/>
            <person name="Floudas D."/>
            <person name="Sun H."/>
            <person name="Yadav J.S."/>
            <person name="Pangilinan J."/>
            <person name="Larsson K.H."/>
            <person name="Matsuura K."/>
            <person name="Barry K."/>
            <person name="Labutti K."/>
            <person name="Kuo R."/>
            <person name="Ohm R.A."/>
            <person name="Bhattacharya S.S."/>
            <person name="Shirouzu T."/>
            <person name="Yoshinaga Y."/>
            <person name="Martin F.M."/>
            <person name="Grigoriev I.V."/>
            <person name="Hibbett D.S."/>
        </authorList>
    </citation>
    <scope>NUCLEOTIDE SEQUENCE [LARGE SCALE GENOMIC DNA]</scope>
    <source>
        <strain evidence="1 2">CBS 109695</strain>
    </source>
</reference>
<dbReference type="GO" id="GO:0016757">
    <property type="term" value="F:glycosyltransferase activity"/>
    <property type="evidence" value="ECO:0007669"/>
    <property type="project" value="InterPro"/>
</dbReference>
<organism evidence="1 2">
    <name type="scientific">Athelia psychrophila</name>
    <dbReference type="NCBI Taxonomy" id="1759441"/>
    <lineage>
        <taxon>Eukaryota</taxon>
        <taxon>Fungi</taxon>
        <taxon>Dikarya</taxon>
        <taxon>Basidiomycota</taxon>
        <taxon>Agaricomycotina</taxon>
        <taxon>Agaricomycetes</taxon>
        <taxon>Agaricomycetidae</taxon>
        <taxon>Atheliales</taxon>
        <taxon>Atheliaceae</taxon>
        <taxon>Athelia</taxon>
    </lineage>
</organism>
<dbReference type="EMBL" id="KV417554">
    <property type="protein sequence ID" value="KZP20529.1"/>
    <property type="molecule type" value="Genomic_DNA"/>
</dbReference>
<gene>
    <name evidence="1" type="ORF">FIBSPDRAFT_954472</name>
</gene>
<dbReference type="Proteomes" id="UP000076532">
    <property type="component" value="Unassembled WGS sequence"/>
</dbReference>
<accession>A0A166J5U2</accession>
<evidence type="ECO:0000313" key="1">
    <source>
        <dbReference type="EMBL" id="KZP20529.1"/>
    </source>
</evidence>
<dbReference type="STRING" id="436010.A0A166J5U2"/>
<dbReference type="InterPro" id="IPR029044">
    <property type="entry name" value="Nucleotide-diphossugar_trans"/>
</dbReference>
<dbReference type="PANTHER" id="PTHR11183">
    <property type="entry name" value="GLYCOGENIN SUBFAMILY MEMBER"/>
    <property type="match status" value="1"/>
</dbReference>
<sequence length="321" mass="36108">MKTYSNAHNRNTLPLINQTYYSDPSKHAIVSTLTSDAYTIAVAVLAHSALEANTSARLILTYPENSTTISASALCIARVAGWELHPVPLIPAPNGGKGVTQHRYLEMFTKLQIWGLDSIVERVVYLDADMLVMRNFDELFALPWDFGAVPDVYTNGRGFDTTFNAGVLALRTSSHALEEMRRVLGDLNEEAKEGRASIPPAEAEQAFLNAYYAADVVRLPYVYNANLAIKQESPVLWDTMVAKKEIRVVHYTLVKPFVIIKKVDSRGGDEMKVVLGEELKKINLDARGKHGGLWREEMTWWWSAYERMMLEKGDEIRECLL</sequence>
<proteinExistence type="predicted"/>
<dbReference type="InterPro" id="IPR050587">
    <property type="entry name" value="GNT1/Glycosyltrans_8"/>
</dbReference>